<dbReference type="PANTHER" id="PTHR31713">
    <property type="entry name" value="OS02G0177800 PROTEIN"/>
    <property type="match status" value="1"/>
</dbReference>
<evidence type="ECO:0000256" key="2">
    <source>
        <dbReference type="ARBA" id="ARBA00007214"/>
    </source>
</evidence>
<dbReference type="InterPro" id="IPR046831">
    <property type="entry name" value="Calmodulin_bind_N"/>
</dbReference>
<dbReference type="GO" id="GO:0005634">
    <property type="term" value="C:nucleus"/>
    <property type="evidence" value="ECO:0007669"/>
    <property type="project" value="UniProtKB-SubCell"/>
</dbReference>
<feature type="domain" description="Calmodulin binding protein central" evidence="11">
    <location>
        <begin position="277"/>
        <end position="342"/>
    </location>
</feature>
<evidence type="ECO:0000313" key="14">
    <source>
        <dbReference type="Proteomes" id="UP000324897"/>
    </source>
</evidence>
<evidence type="ECO:0000256" key="6">
    <source>
        <dbReference type="ARBA" id="ARBA00023163"/>
    </source>
</evidence>
<dbReference type="PANTHER" id="PTHR31713:SF10">
    <property type="entry name" value="EXPRESSED PROTEIN"/>
    <property type="match status" value="1"/>
</dbReference>
<dbReference type="EMBL" id="RWGY01000002">
    <property type="protein sequence ID" value="TVU49846.1"/>
    <property type="molecule type" value="Genomic_DNA"/>
</dbReference>
<feature type="region of interest" description="Disordered" evidence="9">
    <location>
        <begin position="423"/>
        <end position="469"/>
    </location>
</feature>
<evidence type="ECO:0000256" key="8">
    <source>
        <dbReference type="SAM" id="Coils"/>
    </source>
</evidence>
<keyword evidence="5" id="KW-0010">Activator</keyword>
<name>A0A5J9WPF7_9POAL</name>
<dbReference type="Pfam" id="PF07887">
    <property type="entry name" value="Calmodulin_bind"/>
    <property type="match status" value="1"/>
</dbReference>
<dbReference type="GO" id="GO:0005516">
    <property type="term" value="F:calmodulin binding"/>
    <property type="evidence" value="ECO:0007669"/>
    <property type="project" value="InterPro"/>
</dbReference>
<reference evidence="13 14" key="1">
    <citation type="journal article" date="2019" name="Sci. Rep.">
        <title>A high-quality genome of Eragrostis curvula grass provides insights into Poaceae evolution and supports new strategies to enhance forage quality.</title>
        <authorList>
            <person name="Carballo J."/>
            <person name="Santos B.A.C.M."/>
            <person name="Zappacosta D."/>
            <person name="Garbus I."/>
            <person name="Selva J.P."/>
            <person name="Gallo C.A."/>
            <person name="Diaz A."/>
            <person name="Albertini E."/>
            <person name="Caccamo M."/>
            <person name="Echenique V."/>
        </authorList>
    </citation>
    <scope>NUCLEOTIDE SEQUENCE [LARGE SCALE GENOMIC DNA]</scope>
    <source>
        <strain evidence="14">cv. Victoria</strain>
        <tissue evidence="13">Leaf</tissue>
    </source>
</reference>
<keyword evidence="4" id="KW-0238">DNA-binding</keyword>
<keyword evidence="3" id="KW-0805">Transcription regulation</keyword>
<keyword evidence="7" id="KW-0539">Nucleus</keyword>
<dbReference type="Proteomes" id="UP000324897">
    <property type="component" value="Chromosome 6"/>
</dbReference>
<evidence type="ECO:0000259" key="11">
    <source>
        <dbReference type="Pfam" id="PF20451"/>
    </source>
</evidence>
<evidence type="ECO:0000256" key="7">
    <source>
        <dbReference type="ARBA" id="ARBA00023242"/>
    </source>
</evidence>
<keyword evidence="8" id="KW-0175">Coiled coil</keyword>
<comment type="caution">
    <text evidence="13">The sequence shown here is derived from an EMBL/GenBank/DDBJ whole genome shotgun (WGS) entry which is preliminary data.</text>
</comment>
<proteinExistence type="inferred from homology"/>
<keyword evidence="14" id="KW-1185">Reference proteome</keyword>
<organism evidence="13 14">
    <name type="scientific">Eragrostis curvula</name>
    <name type="common">weeping love grass</name>
    <dbReference type="NCBI Taxonomy" id="38414"/>
    <lineage>
        <taxon>Eukaryota</taxon>
        <taxon>Viridiplantae</taxon>
        <taxon>Streptophyta</taxon>
        <taxon>Embryophyta</taxon>
        <taxon>Tracheophyta</taxon>
        <taxon>Spermatophyta</taxon>
        <taxon>Magnoliopsida</taxon>
        <taxon>Liliopsida</taxon>
        <taxon>Poales</taxon>
        <taxon>Poaceae</taxon>
        <taxon>PACMAD clade</taxon>
        <taxon>Chloridoideae</taxon>
        <taxon>Eragrostideae</taxon>
        <taxon>Eragrostidinae</taxon>
        <taxon>Eragrostis</taxon>
    </lineage>
</organism>
<evidence type="ECO:0000313" key="13">
    <source>
        <dbReference type="EMBL" id="TVU49846.1"/>
    </source>
</evidence>
<evidence type="ECO:0000256" key="1">
    <source>
        <dbReference type="ARBA" id="ARBA00004123"/>
    </source>
</evidence>
<dbReference type="OrthoDB" id="626385at2759"/>
<feature type="domain" description="Calmodulin binding protein C-terminal" evidence="12">
    <location>
        <begin position="353"/>
        <end position="405"/>
    </location>
</feature>
<dbReference type="GO" id="GO:0003700">
    <property type="term" value="F:DNA-binding transcription factor activity"/>
    <property type="evidence" value="ECO:0007669"/>
    <property type="project" value="TreeGrafter"/>
</dbReference>
<dbReference type="Gramene" id="TVU49846">
    <property type="protein sequence ID" value="TVU49846"/>
    <property type="gene ID" value="EJB05_01184"/>
</dbReference>
<evidence type="ECO:0000259" key="10">
    <source>
        <dbReference type="Pfam" id="PF07887"/>
    </source>
</evidence>
<sequence length="529" mass="59426">MTQPPPAKRLKVAVPVGVGGGAREAVSPRCRRLRQTLLVVLFMFQRYVEQFQKYHQMISSKLETVETKLEMVENKLETVQGQVEGLRHETRQMARTCPNRHADQHNRVEPAQEHDTANVSNANIRLCFLNRCLKPPVYTDKDITDENNSAIKVAVFEGGEKITTGPLLKAQIEILVLHGGFYNKCLDNWTEEEFDRHIVQGRAEQALVLGTAWLNNGEAELSHIRFKEGSSRKKFVMAARVCKTEQIAGRILEAIMEPVEVKDRRNEQNEKRHPPRLGDELYRLEKIAKDGPYFTRLLESGILTVQGLLKAFNKDPVKLRKILNMENKNSSWSKLIGHAQKCVLEDRPELKRYQSEDGKVVLFFNCVHDVVGAAFPRDYVALKGFNSFQKTLVKKYKEHAYESLEGIPSDHVMKGIFPERISSGTDAAAGPSVPAVGTSSQPVSSHEHLAADRGTGAAENCPHSEMNLVTGPIHTNANYVPMNTHEQGQGTASLGQQQIVPPSTETDWQQNFHGPIHSPDQIDQVMTHK</sequence>
<accession>A0A5J9WPF7</accession>
<protein>
    <submittedName>
        <fullName evidence="13">Uncharacterized protein</fullName>
    </submittedName>
</protein>
<dbReference type="InterPro" id="IPR046829">
    <property type="entry name" value="Calmod_bind_C"/>
</dbReference>
<comment type="similarity">
    <text evidence="2">Belongs to the plant ACBP60 protein family.</text>
</comment>
<evidence type="ECO:0000256" key="9">
    <source>
        <dbReference type="SAM" id="MobiDB-lite"/>
    </source>
</evidence>
<dbReference type="GO" id="GO:0080142">
    <property type="term" value="P:regulation of salicylic acid biosynthetic process"/>
    <property type="evidence" value="ECO:0007669"/>
    <property type="project" value="TreeGrafter"/>
</dbReference>
<feature type="non-terminal residue" evidence="13">
    <location>
        <position position="1"/>
    </location>
</feature>
<dbReference type="Pfam" id="PF20451">
    <property type="entry name" value="Calmod_bind_M"/>
    <property type="match status" value="1"/>
</dbReference>
<comment type="subcellular location">
    <subcellularLocation>
        <location evidence="1">Nucleus</location>
    </subcellularLocation>
</comment>
<dbReference type="InterPro" id="IPR046830">
    <property type="entry name" value="Calmod_bind_M"/>
</dbReference>
<dbReference type="GO" id="GO:0043565">
    <property type="term" value="F:sequence-specific DNA binding"/>
    <property type="evidence" value="ECO:0007669"/>
    <property type="project" value="TreeGrafter"/>
</dbReference>
<dbReference type="AlphaFoldDB" id="A0A5J9WPF7"/>
<dbReference type="InterPro" id="IPR012416">
    <property type="entry name" value="CBP60"/>
</dbReference>
<evidence type="ECO:0000256" key="4">
    <source>
        <dbReference type="ARBA" id="ARBA00023125"/>
    </source>
</evidence>
<feature type="coiled-coil region" evidence="8">
    <location>
        <begin position="62"/>
        <end position="89"/>
    </location>
</feature>
<keyword evidence="6" id="KW-0804">Transcription</keyword>
<evidence type="ECO:0000256" key="5">
    <source>
        <dbReference type="ARBA" id="ARBA00023159"/>
    </source>
</evidence>
<gene>
    <name evidence="13" type="ORF">EJB05_01184</name>
</gene>
<feature type="domain" description="Calmodulin binding protein-like N-terminal" evidence="10">
    <location>
        <begin position="125"/>
        <end position="264"/>
    </location>
</feature>
<evidence type="ECO:0000256" key="3">
    <source>
        <dbReference type="ARBA" id="ARBA00023015"/>
    </source>
</evidence>
<evidence type="ECO:0000259" key="12">
    <source>
        <dbReference type="Pfam" id="PF20452"/>
    </source>
</evidence>
<dbReference type="Pfam" id="PF20452">
    <property type="entry name" value="Calmod_bind_C"/>
    <property type="match status" value="1"/>
</dbReference>